<dbReference type="GO" id="GO:0035101">
    <property type="term" value="C:FACT complex"/>
    <property type="evidence" value="ECO:0007669"/>
    <property type="project" value="TreeGrafter"/>
</dbReference>
<comment type="function">
    <text evidence="10">Component of the FACT complex, a general chromatin factor that acts to reorganize nucleosomes. The FACT complex is involved in multiple processes that require DNA as a template such as mRNA elongation, DNA replication and DNA repair. During transcription elongation the FACT complex acts as a histone chaperone that both destabilizes and restores nucleosomal structure. It facilitates the passage of RNA polymerase II and transcription by promoting the dissociation of one histone H2A-H2B dimer from the nucleosome, then subsequently promotes the reestablishment of the nucleosome following the passage of RNA polymerase II.</text>
</comment>
<gene>
    <name evidence="13" type="ORF">CANARDRAFT_30444</name>
</gene>
<dbReference type="GO" id="GO:0006281">
    <property type="term" value="P:DNA repair"/>
    <property type="evidence" value="ECO:0007669"/>
    <property type="project" value="UniProtKB-KW"/>
</dbReference>
<organism evidence="13 14">
    <name type="scientific">[Candida] arabinofermentans NRRL YB-2248</name>
    <dbReference type="NCBI Taxonomy" id="983967"/>
    <lineage>
        <taxon>Eukaryota</taxon>
        <taxon>Fungi</taxon>
        <taxon>Dikarya</taxon>
        <taxon>Ascomycota</taxon>
        <taxon>Saccharomycotina</taxon>
        <taxon>Pichiomycetes</taxon>
        <taxon>Pichiales</taxon>
        <taxon>Pichiaceae</taxon>
        <taxon>Ogataea</taxon>
        <taxon>Ogataea/Candida clade</taxon>
    </lineage>
</organism>
<dbReference type="CDD" id="cd13230">
    <property type="entry name" value="PH1_SSRP1-like"/>
    <property type="match status" value="1"/>
</dbReference>
<comment type="similarity">
    <text evidence="1 10">Belongs to the SSRP1 family.</text>
</comment>
<evidence type="ECO:0000313" key="14">
    <source>
        <dbReference type="Proteomes" id="UP000094801"/>
    </source>
</evidence>
<name>A0A1E4STY5_9ASCO</name>
<dbReference type="PRINTS" id="PR00887">
    <property type="entry name" value="SSRCOGNITION"/>
</dbReference>
<dbReference type="CDD" id="cd13229">
    <property type="entry name" value="PH_TFIIH"/>
    <property type="match status" value="1"/>
</dbReference>
<dbReference type="GO" id="GO:0006260">
    <property type="term" value="P:DNA replication"/>
    <property type="evidence" value="ECO:0007669"/>
    <property type="project" value="UniProtKB-KW"/>
</dbReference>
<feature type="region of interest" description="Disordered" evidence="11">
    <location>
        <begin position="181"/>
        <end position="209"/>
    </location>
</feature>
<dbReference type="PANTHER" id="PTHR45849">
    <property type="entry name" value="FACT COMPLEX SUBUNIT SSRP1"/>
    <property type="match status" value="1"/>
</dbReference>
<dbReference type="GO" id="GO:0031491">
    <property type="term" value="F:nucleosome binding"/>
    <property type="evidence" value="ECO:0007669"/>
    <property type="project" value="TreeGrafter"/>
</dbReference>
<keyword evidence="4 10" id="KW-0235">DNA replication</keyword>
<dbReference type="Proteomes" id="UP000094801">
    <property type="component" value="Unassembled WGS sequence"/>
</dbReference>
<dbReference type="Gene3D" id="2.30.29.150">
    <property type="match status" value="1"/>
</dbReference>
<dbReference type="Gene3D" id="2.30.29.30">
    <property type="entry name" value="Pleckstrin-homology domain (PH domain)/Phosphotyrosine-binding domain (PTB)"/>
    <property type="match status" value="2"/>
</dbReference>
<protein>
    <recommendedName>
        <fullName evidence="2 10">FACT complex subunit POB3</fullName>
    </recommendedName>
</protein>
<evidence type="ECO:0000259" key="12">
    <source>
        <dbReference type="SMART" id="SM01287"/>
    </source>
</evidence>
<feature type="domain" description="Histone chaperone RTT106/FACT complex subunit SPT16-like middle" evidence="12">
    <location>
        <begin position="378"/>
        <end position="472"/>
    </location>
</feature>
<dbReference type="InterPro" id="IPR024954">
    <property type="entry name" value="SSRP1_DD"/>
</dbReference>
<keyword evidence="6 10" id="KW-0805">Transcription regulation</keyword>
<keyword evidence="14" id="KW-1185">Reference proteome</keyword>
<keyword evidence="5 10" id="KW-0227">DNA damage</keyword>
<evidence type="ECO:0000256" key="10">
    <source>
        <dbReference type="RuleBase" id="RU364013"/>
    </source>
</evidence>
<keyword evidence="8 10" id="KW-0234">DNA repair</keyword>
<evidence type="ECO:0000256" key="2">
    <source>
        <dbReference type="ARBA" id="ARBA00014978"/>
    </source>
</evidence>
<evidence type="ECO:0000256" key="5">
    <source>
        <dbReference type="ARBA" id="ARBA00022763"/>
    </source>
</evidence>
<dbReference type="OrthoDB" id="498543at2759"/>
<feature type="compositionally biased region" description="Acidic residues" evidence="11">
    <location>
        <begin position="487"/>
        <end position="539"/>
    </location>
</feature>
<feature type="compositionally biased region" description="Acidic residues" evidence="11">
    <location>
        <begin position="181"/>
        <end position="193"/>
    </location>
</feature>
<proteinExistence type="inferred from homology"/>
<reference evidence="14" key="1">
    <citation type="submission" date="2016-04" db="EMBL/GenBank/DDBJ databases">
        <title>Comparative genomics of biotechnologically important yeasts.</title>
        <authorList>
            <consortium name="DOE Joint Genome Institute"/>
            <person name="Riley R."/>
            <person name="Haridas S."/>
            <person name="Wolfe K.H."/>
            <person name="Lopes M.R."/>
            <person name="Hittinger C.T."/>
            <person name="Goker M."/>
            <person name="Salamov A."/>
            <person name="Wisecaver J."/>
            <person name="Long T.M."/>
            <person name="Aerts A.L."/>
            <person name="Barry K."/>
            <person name="Choi C."/>
            <person name="Clum A."/>
            <person name="Coughlan A.Y."/>
            <person name="Deshpande S."/>
            <person name="Douglass A.P."/>
            <person name="Hanson S.J."/>
            <person name="Klenk H.-P."/>
            <person name="Labutti K."/>
            <person name="Lapidus A."/>
            <person name="Lindquist E."/>
            <person name="Lipzen A."/>
            <person name="Meier-Kolthoff J.P."/>
            <person name="Ohm R.A."/>
            <person name="Otillar R.P."/>
            <person name="Pangilinan J."/>
            <person name="Peng Y."/>
            <person name="Rokas A."/>
            <person name="Rosa C.A."/>
            <person name="Scheuner C."/>
            <person name="Sibirny A.A."/>
            <person name="Slot J.C."/>
            <person name="Stielow J.B."/>
            <person name="Sun H."/>
            <person name="Kurtzman C.P."/>
            <person name="Blackwell M."/>
            <person name="Grigoriev I.V."/>
            <person name="Jeffries T.W."/>
        </authorList>
    </citation>
    <scope>NUCLEOTIDE SEQUENCE [LARGE SCALE GENOMIC DNA]</scope>
    <source>
        <strain evidence="14">NRRL YB-2248</strain>
    </source>
</reference>
<dbReference type="GO" id="GO:0003677">
    <property type="term" value="F:DNA binding"/>
    <property type="evidence" value="ECO:0007669"/>
    <property type="project" value="InterPro"/>
</dbReference>
<dbReference type="AlphaFoldDB" id="A0A1E4STY5"/>
<dbReference type="SUPFAM" id="SSF50729">
    <property type="entry name" value="PH domain-like"/>
    <property type="match status" value="1"/>
</dbReference>
<dbReference type="InterPro" id="IPR013719">
    <property type="entry name" value="RTT106/SPT16-like_middle_dom"/>
</dbReference>
<dbReference type="Pfam" id="PF08512">
    <property type="entry name" value="Rttp106-like_middle"/>
    <property type="match status" value="1"/>
</dbReference>
<evidence type="ECO:0000256" key="1">
    <source>
        <dbReference type="ARBA" id="ARBA00010060"/>
    </source>
</evidence>
<dbReference type="SMART" id="SM01287">
    <property type="entry name" value="Rtt106"/>
    <property type="match status" value="1"/>
</dbReference>
<dbReference type="STRING" id="983967.A0A1E4STY5"/>
<dbReference type="InterPro" id="IPR011993">
    <property type="entry name" value="PH-like_dom_sf"/>
</dbReference>
<keyword evidence="9 10" id="KW-0539">Nucleus</keyword>
<dbReference type="Pfam" id="PF21103">
    <property type="entry name" value="PH1_SSRP1-like"/>
    <property type="match status" value="1"/>
</dbReference>
<evidence type="ECO:0000256" key="11">
    <source>
        <dbReference type="SAM" id="MobiDB-lite"/>
    </source>
</evidence>
<dbReference type="InterPro" id="IPR000969">
    <property type="entry name" value="SSRP1/POB3"/>
</dbReference>
<dbReference type="InterPro" id="IPR035417">
    <property type="entry name" value="SSRP1/POB3_N"/>
</dbReference>
<dbReference type="Gene3D" id="2.30.29.220">
    <property type="entry name" value="Structure-specific recognition protein (SSRP1)"/>
    <property type="match status" value="1"/>
</dbReference>
<keyword evidence="7 10" id="KW-0804">Transcription</keyword>
<evidence type="ECO:0000313" key="13">
    <source>
        <dbReference type="EMBL" id="ODV82976.1"/>
    </source>
</evidence>
<dbReference type="FunFam" id="2.30.29.150:FF:000001">
    <property type="entry name" value="Fact complex subunit ssrp1"/>
    <property type="match status" value="1"/>
</dbReference>
<accession>A0A1E4STY5</accession>
<evidence type="ECO:0000256" key="8">
    <source>
        <dbReference type="ARBA" id="ARBA00023204"/>
    </source>
</evidence>
<dbReference type="CDD" id="cd13231">
    <property type="entry name" value="PH2_SSRP1-like"/>
    <property type="match status" value="1"/>
</dbReference>
<comment type="subcellular location">
    <subcellularLocation>
        <location evidence="10">Nucleus</location>
    </subcellularLocation>
    <subcellularLocation>
        <location evidence="10">Chromosome</location>
    </subcellularLocation>
</comment>
<sequence>MSTEYEKIYLNQSKLPGRMRIADSGLGWKSQSVPGSTIKSTPFLLPSEEISSSYWSRGSRGYELRIDTKNKGVVMLDGFDQHDLNGLKNELLRNFNIQLEIKEHSLRGWNWGKTQLARNELIFNVNNKPAFEIPYSEILNTNLSGKNEVSVEIGFDDNIKDYEKTGDELVEIKLYVPGNIEEEEDDEQVDDDDEKPKVEGEEDDENTPTPVKEVKSIAQVFYDQLKEKADIGQVTGEAIVSFSEILFLTPRGRYDIDMYDDFLRLRGKTYDYKIQYKQIQRIFTLPKLDQLHHLMILQVDPPLRQGQTRYSFLTIQFTSLEETEVELNLNDDDYNLKYKNKLNKSYSSNTYNVMSNIFKGFTERRIVQPGSYLSKDSFVAISCSLKANEGQLYPLEKCLLFVTKPTVLIPYSEINNIVFSRIGSGTGASRTFDMEITMRSGGGSHNFGNLDRGEQSILETFFKSKNLKVRNDEKVAQEMLANAMVDSDGDDEDMDMGSADDSDSPDEDFNDDESDGDVAEEFDSDAMSDSDNGSDDEKDDEPKKKKSKK</sequence>
<dbReference type="EMBL" id="KV453870">
    <property type="protein sequence ID" value="ODV82976.1"/>
    <property type="molecule type" value="Genomic_DNA"/>
</dbReference>
<evidence type="ECO:0000256" key="6">
    <source>
        <dbReference type="ARBA" id="ARBA00023015"/>
    </source>
</evidence>
<dbReference type="GO" id="GO:0042393">
    <property type="term" value="F:histone binding"/>
    <property type="evidence" value="ECO:0007669"/>
    <property type="project" value="TreeGrafter"/>
</dbReference>
<dbReference type="InterPro" id="IPR048993">
    <property type="entry name" value="SSRP1-like_PH1"/>
</dbReference>
<dbReference type="PANTHER" id="PTHR45849:SF1">
    <property type="entry name" value="FACT COMPLEX SUBUNIT SSRP1"/>
    <property type="match status" value="1"/>
</dbReference>
<evidence type="ECO:0000256" key="7">
    <source>
        <dbReference type="ARBA" id="ARBA00023163"/>
    </source>
</evidence>
<keyword evidence="3 10" id="KW-0158">Chromosome</keyword>
<dbReference type="InterPro" id="IPR050454">
    <property type="entry name" value="RTT106/SSRP1_HistChap/FACT"/>
</dbReference>
<evidence type="ECO:0000256" key="4">
    <source>
        <dbReference type="ARBA" id="ARBA00022705"/>
    </source>
</evidence>
<evidence type="ECO:0000256" key="3">
    <source>
        <dbReference type="ARBA" id="ARBA00022454"/>
    </source>
</evidence>
<dbReference type="InterPro" id="IPR038167">
    <property type="entry name" value="SSRP1_sf"/>
</dbReference>
<dbReference type="Pfam" id="PF17292">
    <property type="entry name" value="POB3_N"/>
    <property type="match status" value="1"/>
</dbReference>
<evidence type="ECO:0000256" key="9">
    <source>
        <dbReference type="ARBA" id="ARBA00023242"/>
    </source>
</evidence>
<feature type="region of interest" description="Disordered" evidence="11">
    <location>
        <begin position="485"/>
        <end position="549"/>
    </location>
</feature>
<dbReference type="Pfam" id="PF03531">
    <property type="entry name" value="SSrecog"/>
    <property type="match status" value="1"/>
</dbReference>